<dbReference type="InterPro" id="IPR006671">
    <property type="entry name" value="Cyclin_N"/>
</dbReference>
<dbReference type="InterPro" id="IPR039361">
    <property type="entry name" value="Cyclin"/>
</dbReference>
<dbReference type="PIRSF" id="PIRSF001771">
    <property type="entry name" value="Cyclin_A_B_D_E"/>
    <property type="match status" value="1"/>
</dbReference>
<evidence type="ECO:0000259" key="6">
    <source>
        <dbReference type="SMART" id="SM01332"/>
    </source>
</evidence>
<keyword evidence="1" id="KW-0132">Cell division</keyword>
<evidence type="ECO:0000256" key="2">
    <source>
        <dbReference type="ARBA" id="ARBA00023127"/>
    </source>
</evidence>
<dbReference type="InterPro" id="IPR013763">
    <property type="entry name" value="Cyclin-like_dom"/>
</dbReference>
<dbReference type="Pfam" id="PF02984">
    <property type="entry name" value="Cyclin_C"/>
    <property type="match status" value="1"/>
</dbReference>
<dbReference type="Pfam" id="PF00134">
    <property type="entry name" value="Cyclin_N"/>
    <property type="match status" value="1"/>
</dbReference>
<evidence type="ECO:0000259" key="5">
    <source>
        <dbReference type="SMART" id="SM00385"/>
    </source>
</evidence>
<dbReference type="InterPro" id="IPR004367">
    <property type="entry name" value="Cyclin_C-dom"/>
</dbReference>
<feature type="domain" description="Cyclin C-terminal" evidence="6">
    <location>
        <begin position="151"/>
        <end position="299"/>
    </location>
</feature>
<dbReference type="Gene3D" id="1.10.472.10">
    <property type="entry name" value="Cyclin-like"/>
    <property type="match status" value="2"/>
</dbReference>
<gene>
    <name evidence="7" type="ORF">PCOS0759_LOCUS3949</name>
</gene>
<feature type="domain" description="Cyclin-like" evidence="5">
    <location>
        <begin position="155"/>
        <end position="264"/>
    </location>
</feature>
<feature type="domain" description="Cyclin-like" evidence="5">
    <location>
        <begin position="58"/>
        <end position="142"/>
    </location>
</feature>
<sequence length="306" mass="35650">MSPHIDRNYDECPEHVPDFAKDIFDNLREKELKHRPKNGYMGTKQDEITESMRAILVDWLIDVCFKFGLHIETLYLCVNLTDRFLSKSRISRSKLQLVGVTALLLAAKYEEIYPPSIRKLKEICADIYSREHILQMEQIMLDTLRYNLTVVTPFQFVSRFWKAACNDEQHDSVMPEDQDSQLTIKHMMFYMSELLLLDYQSAVQFLPSVQSAACLFVSLKIAHSIENRDAAQSTSDEDLWNDHVHYYTGYKLVDIQSCVDRLIHLIEKERLHATSTKLNTIRKKWSRSSRSRVATFVPDHLALLSA</sequence>
<dbReference type="PANTHER" id="PTHR10177">
    <property type="entry name" value="CYCLINS"/>
    <property type="match status" value="1"/>
</dbReference>
<keyword evidence="2 4" id="KW-0195">Cyclin</keyword>
<dbReference type="SMART" id="SM00385">
    <property type="entry name" value="CYCLIN"/>
    <property type="match status" value="2"/>
</dbReference>
<dbReference type="InterPro" id="IPR046965">
    <property type="entry name" value="Cyclin_A/B-like"/>
</dbReference>
<evidence type="ECO:0000313" key="7">
    <source>
        <dbReference type="EMBL" id="CAD9080709.1"/>
    </source>
</evidence>
<dbReference type="SUPFAM" id="SSF47954">
    <property type="entry name" value="Cyclin-like"/>
    <property type="match status" value="2"/>
</dbReference>
<evidence type="ECO:0000256" key="1">
    <source>
        <dbReference type="ARBA" id="ARBA00022618"/>
    </source>
</evidence>
<reference evidence="7" key="1">
    <citation type="submission" date="2021-01" db="EMBL/GenBank/DDBJ databases">
        <authorList>
            <person name="Corre E."/>
            <person name="Pelletier E."/>
            <person name="Niang G."/>
            <person name="Scheremetjew M."/>
            <person name="Finn R."/>
            <person name="Kale V."/>
            <person name="Holt S."/>
            <person name="Cochrane G."/>
            <person name="Meng A."/>
            <person name="Brown T."/>
            <person name="Cohen L."/>
        </authorList>
    </citation>
    <scope>NUCLEOTIDE SEQUENCE</scope>
    <source>
        <strain evidence="7">WS</strain>
    </source>
</reference>
<proteinExistence type="inferred from homology"/>
<keyword evidence="3" id="KW-0131">Cell cycle</keyword>
<evidence type="ECO:0000256" key="3">
    <source>
        <dbReference type="ARBA" id="ARBA00023306"/>
    </source>
</evidence>
<comment type="similarity">
    <text evidence="4">Belongs to the cyclin family.</text>
</comment>
<evidence type="ECO:0000256" key="4">
    <source>
        <dbReference type="RuleBase" id="RU000383"/>
    </source>
</evidence>
<name>A0A7S1KP94_9EUKA</name>
<protein>
    <recommendedName>
        <fullName evidence="8">Cyclin N-terminal domain-containing protein</fullName>
    </recommendedName>
</protein>
<dbReference type="GO" id="GO:0016538">
    <property type="term" value="F:cyclin-dependent protein serine/threonine kinase regulator activity"/>
    <property type="evidence" value="ECO:0007669"/>
    <property type="project" value="InterPro"/>
</dbReference>
<evidence type="ECO:0008006" key="8">
    <source>
        <dbReference type="Google" id="ProtNLM"/>
    </source>
</evidence>
<dbReference type="GO" id="GO:0051301">
    <property type="term" value="P:cell division"/>
    <property type="evidence" value="ECO:0007669"/>
    <property type="project" value="UniProtKB-KW"/>
</dbReference>
<dbReference type="CDD" id="cd20507">
    <property type="entry name" value="CYCLIN_CCNB1-like_rpt1"/>
    <property type="match status" value="1"/>
</dbReference>
<dbReference type="AlphaFoldDB" id="A0A7S1KP94"/>
<dbReference type="EMBL" id="HBGD01004745">
    <property type="protein sequence ID" value="CAD9080709.1"/>
    <property type="molecule type" value="Transcribed_RNA"/>
</dbReference>
<dbReference type="InterPro" id="IPR036915">
    <property type="entry name" value="Cyclin-like_sf"/>
</dbReference>
<organism evidence="7">
    <name type="scientific">Percolomonas cosmopolitus</name>
    <dbReference type="NCBI Taxonomy" id="63605"/>
    <lineage>
        <taxon>Eukaryota</taxon>
        <taxon>Discoba</taxon>
        <taxon>Heterolobosea</taxon>
        <taxon>Tetramitia</taxon>
        <taxon>Eutetramitia</taxon>
        <taxon>Percolomonadidae</taxon>
        <taxon>Percolomonas</taxon>
    </lineage>
</organism>
<accession>A0A7S1KP94</accession>
<dbReference type="FunFam" id="1.10.472.10:FF:000001">
    <property type="entry name" value="G2/mitotic-specific cyclin"/>
    <property type="match status" value="1"/>
</dbReference>
<dbReference type="SMART" id="SM01332">
    <property type="entry name" value="Cyclin_C"/>
    <property type="match status" value="1"/>
</dbReference>
<dbReference type="GO" id="GO:0044772">
    <property type="term" value="P:mitotic cell cycle phase transition"/>
    <property type="evidence" value="ECO:0007669"/>
    <property type="project" value="InterPro"/>
</dbReference>